<dbReference type="PANTHER" id="PTHR12526:SF634">
    <property type="entry name" value="BLL3361 PROTEIN"/>
    <property type="match status" value="1"/>
</dbReference>
<evidence type="ECO:0000259" key="2">
    <source>
        <dbReference type="Pfam" id="PF13439"/>
    </source>
</evidence>
<feature type="domain" description="Glycosyl transferase family 1" evidence="1">
    <location>
        <begin position="192"/>
        <end position="344"/>
    </location>
</feature>
<dbReference type="InterPro" id="IPR001296">
    <property type="entry name" value="Glyco_trans_1"/>
</dbReference>
<keyword evidence="4" id="KW-1185">Reference proteome</keyword>
<dbReference type="EMBL" id="JBGUBD010000007">
    <property type="protein sequence ID" value="MFA9479096.1"/>
    <property type="molecule type" value="Genomic_DNA"/>
</dbReference>
<dbReference type="InterPro" id="IPR028098">
    <property type="entry name" value="Glyco_trans_4-like_N"/>
</dbReference>
<keyword evidence="3" id="KW-0808">Transferase</keyword>
<reference evidence="3 4" key="1">
    <citation type="submission" date="2024-08" db="EMBL/GenBank/DDBJ databases">
        <title>Whole-genome sequencing of halo(alkali)philic microorganisms from hypersaline lakes.</title>
        <authorList>
            <person name="Sorokin D.Y."/>
            <person name="Merkel A.Y."/>
            <person name="Messina E."/>
            <person name="Yakimov M."/>
        </authorList>
    </citation>
    <scope>NUCLEOTIDE SEQUENCE [LARGE SCALE GENOMIC DNA]</scope>
    <source>
        <strain evidence="3 4">AB-hyl4</strain>
    </source>
</reference>
<sequence length="379" mass="43578">MPPNTTTTAAPLRIALVLPGLHRVRRGAETAFEAVGRELANLPDFNVTLIGSGPPRPDEPYRYRRVPCITRERFHHYPNLPMLRSEYCYEELSFTPGLFHAYRPRDYDLTMTCSYPYTNWLLRRPARRRPAHIYVTQNGDWPAQEFRREYRFFHCDGLVCTNPDYYYRNRDLWPATLIPNGVDPRTFAPGKADRAAFGLPVDQPVALMVSAMIRTKRVLEGVQAVSRVPNLHLAIAGDGPERGEIERFACLNHMCNRLHLFDLPRERMPDLYRCADVFLHMSQTEPSANAYIEALATGLPIVTHDRDVTRWTLESQAHYVDTNDLAEVARALQHATEKHAPRAAAARRALAERRFTWPAIARAYADFFHEVHQNHTHPT</sequence>
<dbReference type="EC" id="2.4.-.-" evidence="3"/>
<dbReference type="Proteomes" id="UP001575105">
    <property type="component" value="Unassembled WGS sequence"/>
</dbReference>
<feature type="domain" description="Glycosyltransferase subfamily 4-like N-terminal" evidence="2">
    <location>
        <begin position="27"/>
        <end position="184"/>
    </location>
</feature>
<comment type="caution">
    <text evidence="3">The sequence shown here is derived from an EMBL/GenBank/DDBJ whole genome shotgun (WGS) entry which is preliminary data.</text>
</comment>
<dbReference type="GO" id="GO:0016757">
    <property type="term" value="F:glycosyltransferase activity"/>
    <property type="evidence" value="ECO:0007669"/>
    <property type="project" value="UniProtKB-KW"/>
</dbReference>
<organism evidence="3 4">
    <name type="scientific">Natronomicrosphaera hydrolytica</name>
    <dbReference type="NCBI Taxonomy" id="3242702"/>
    <lineage>
        <taxon>Bacteria</taxon>
        <taxon>Pseudomonadati</taxon>
        <taxon>Planctomycetota</taxon>
        <taxon>Phycisphaerae</taxon>
        <taxon>Phycisphaerales</taxon>
        <taxon>Phycisphaeraceae</taxon>
        <taxon>Natronomicrosphaera</taxon>
    </lineage>
</organism>
<accession>A0ABV4U8N0</accession>
<proteinExistence type="predicted"/>
<name>A0ABV4U8N0_9BACT</name>
<dbReference type="RefSeq" id="WP_425346023.1">
    <property type="nucleotide sequence ID" value="NZ_JBGUBD010000007.1"/>
</dbReference>
<dbReference type="PANTHER" id="PTHR12526">
    <property type="entry name" value="GLYCOSYLTRANSFERASE"/>
    <property type="match status" value="1"/>
</dbReference>
<dbReference type="Pfam" id="PF13439">
    <property type="entry name" value="Glyco_transf_4"/>
    <property type="match status" value="1"/>
</dbReference>
<dbReference type="Pfam" id="PF00534">
    <property type="entry name" value="Glycos_transf_1"/>
    <property type="match status" value="1"/>
</dbReference>
<evidence type="ECO:0000313" key="3">
    <source>
        <dbReference type="EMBL" id="MFA9479096.1"/>
    </source>
</evidence>
<evidence type="ECO:0000259" key="1">
    <source>
        <dbReference type="Pfam" id="PF00534"/>
    </source>
</evidence>
<evidence type="ECO:0000313" key="4">
    <source>
        <dbReference type="Proteomes" id="UP001575105"/>
    </source>
</evidence>
<dbReference type="CDD" id="cd03801">
    <property type="entry name" value="GT4_PimA-like"/>
    <property type="match status" value="1"/>
</dbReference>
<dbReference type="Gene3D" id="3.40.50.2000">
    <property type="entry name" value="Glycogen Phosphorylase B"/>
    <property type="match status" value="2"/>
</dbReference>
<keyword evidence="3" id="KW-0328">Glycosyltransferase</keyword>
<protein>
    <submittedName>
        <fullName evidence="3">Glycosyltransferase family 4 protein</fullName>
        <ecNumber evidence="3">2.4.-.-</ecNumber>
    </submittedName>
</protein>
<gene>
    <name evidence="3" type="ORF">ACERK3_12460</name>
</gene>
<dbReference type="SUPFAM" id="SSF53756">
    <property type="entry name" value="UDP-Glycosyltransferase/glycogen phosphorylase"/>
    <property type="match status" value="1"/>
</dbReference>